<comment type="caution">
    <text evidence="1">The sequence shown here is derived from an EMBL/GenBank/DDBJ whole genome shotgun (WGS) entry which is preliminary data.</text>
</comment>
<organism evidence="1 2">
    <name type="scientific">Coccomyxa viridis</name>
    <dbReference type="NCBI Taxonomy" id="1274662"/>
    <lineage>
        <taxon>Eukaryota</taxon>
        <taxon>Viridiplantae</taxon>
        <taxon>Chlorophyta</taxon>
        <taxon>core chlorophytes</taxon>
        <taxon>Trebouxiophyceae</taxon>
        <taxon>Trebouxiophyceae incertae sedis</taxon>
        <taxon>Coccomyxaceae</taxon>
        <taxon>Coccomyxa</taxon>
    </lineage>
</organism>
<accession>A0AAV1I2W0</accession>
<protein>
    <submittedName>
        <fullName evidence="1">Uncharacterized protein</fullName>
    </submittedName>
</protein>
<proteinExistence type="predicted"/>
<dbReference type="Proteomes" id="UP001314263">
    <property type="component" value="Unassembled WGS sequence"/>
</dbReference>
<gene>
    <name evidence="1" type="ORF">CVIRNUC_004386</name>
</gene>
<evidence type="ECO:0000313" key="2">
    <source>
        <dbReference type="Proteomes" id="UP001314263"/>
    </source>
</evidence>
<dbReference type="AlphaFoldDB" id="A0AAV1I2W0"/>
<reference evidence="1 2" key="1">
    <citation type="submission" date="2023-10" db="EMBL/GenBank/DDBJ databases">
        <authorList>
            <person name="Maclean D."/>
            <person name="Macfadyen A."/>
        </authorList>
    </citation>
    <scope>NUCLEOTIDE SEQUENCE [LARGE SCALE GENOMIC DNA]</scope>
</reference>
<name>A0AAV1I2W0_9CHLO</name>
<evidence type="ECO:0000313" key="1">
    <source>
        <dbReference type="EMBL" id="CAK0776513.1"/>
    </source>
</evidence>
<keyword evidence="2" id="KW-1185">Reference proteome</keyword>
<sequence>MTDNNSQLEAIKILINGIHIAHSKNCFNLFEAEVLAQAVRKFMVTPETQPPSTQPAAPVPKVKPQPDTSFDVSRLTIDITDV</sequence>
<dbReference type="EMBL" id="CAUYUE010000005">
    <property type="protein sequence ID" value="CAK0776513.1"/>
    <property type="molecule type" value="Genomic_DNA"/>
</dbReference>